<dbReference type="GO" id="GO:0009055">
    <property type="term" value="F:electron transfer activity"/>
    <property type="evidence" value="ECO:0007669"/>
    <property type="project" value="InterPro"/>
</dbReference>
<dbReference type="GO" id="GO:0046872">
    <property type="term" value="F:metal ion binding"/>
    <property type="evidence" value="ECO:0007669"/>
    <property type="project" value="UniProtKB-KW"/>
</dbReference>
<dbReference type="RefSeq" id="WP_012376728.1">
    <property type="nucleotide sequence ID" value="NC_010571.1"/>
</dbReference>
<evidence type="ECO:0000256" key="1">
    <source>
        <dbReference type="ARBA" id="ARBA00022617"/>
    </source>
</evidence>
<evidence type="ECO:0000256" key="5">
    <source>
        <dbReference type="SAM" id="Phobius"/>
    </source>
</evidence>
<evidence type="ECO:0000259" key="6">
    <source>
        <dbReference type="PROSITE" id="PS51007"/>
    </source>
</evidence>
<protein>
    <submittedName>
        <fullName evidence="7">Cytochrome c family protein</fullName>
    </submittedName>
</protein>
<dbReference type="STRING" id="452637.Oter_3926"/>
<dbReference type="Proteomes" id="UP000007013">
    <property type="component" value="Chromosome"/>
</dbReference>
<keyword evidence="5" id="KW-0812">Transmembrane</keyword>
<dbReference type="PANTHER" id="PTHR35008:SF8">
    <property type="entry name" value="ALCOHOL DEHYDROGENASE CYTOCHROME C SUBUNIT"/>
    <property type="match status" value="1"/>
</dbReference>
<feature type="transmembrane region" description="Helical" evidence="5">
    <location>
        <begin position="42"/>
        <end position="62"/>
    </location>
</feature>
<keyword evidence="8" id="KW-1185">Reference proteome</keyword>
<accession>B1ZZC8</accession>
<dbReference type="KEGG" id="ote:Oter_3926"/>
<dbReference type="GO" id="GO:0020037">
    <property type="term" value="F:heme binding"/>
    <property type="evidence" value="ECO:0007669"/>
    <property type="project" value="InterPro"/>
</dbReference>
<dbReference type="Pfam" id="PF00034">
    <property type="entry name" value="Cytochrom_C"/>
    <property type="match status" value="1"/>
</dbReference>
<evidence type="ECO:0000313" key="7">
    <source>
        <dbReference type="EMBL" id="ACB77200.1"/>
    </source>
</evidence>
<keyword evidence="1 4" id="KW-0349">Heme</keyword>
<keyword evidence="3 4" id="KW-0408">Iron</keyword>
<dbReference type="PANTHER" id="PTHR35008">
    <property type="entry name" value="BLL4482 PROTEIN-RELATED"/>
    <property type="match status" value="1"/>
</dbReference>
<feature type="domain" description="Cytochrome c" evidence="6">
    <location>
        <begin position="91"/>
        <end position="188"/>
    </location>
</feature>
<dbReference type="AlphaFoldDB" id="B1ZZC8"/>
<keyword evidence="5" id="KW-1133">Transmembrane helix</keyword>
<dbReference type="InterPro" id="IPR009056">
    <property type="entry name" value="Cyt_c-like_dom"/>
</dbReference>
<gene>
    <name evidence="7" type="ordered locus">Oter_3926</name>
</gene>
<evidence type="ECO:0000256" key="3">
    <source>
        <dbReference type="ARBA" id="ARBA00023004"/>
    </source>
</evidence>
<dbReference type="SUPFAM" id="SSF46626">
    <property type="entry name" value="Cytochrome c"/>
    <property type="match status" value="1"/>
</dbReference>
<sequence length="222" mass="23906">MSDPFPSDPRLEQPGASDESLLKAHEAAAAKKAGGEGGRYRLMPLALLFIFSGLIFYGATYLNHYSGEYSAEVFNETAKPVKGGAAAQKLDPLVLGKRNFDQVCATCHQATGMGVEGIYPPLAGSEWVNGNPERLIRVVVYGLKGPLVVEGKTYGAAAMPAFGKVPGSGYNWNNDRIAAVLTYIRQQWGNKAEPISADQVAAVLAKEGVRKEWSQQELEAFK</sequence>
<evidence type="ECO:0000313" key="8">
    <source>
        <dbReference type="Proteomes" id="UP000007013"/>
    </source>
</evidence>
<dbReference type="EMBL" id="CP001032">
    <property type="protein sequence ID" value="ACB77200.1"/>
    <property type="molecule type" value="Genomic_DNA"/>
</dbReference>
<dbReference type="OrthoDB" id="9809720at2"/>
<keyword evidence="2 4" id="KW-0479">Metal-binding</keyword>
<organism evidence="7 8">
    <name type="scientific">Opitutus terrae (strain DSM 11246 / JCM 15787 / PB90-1)</name>
    <dbReference type="NCBI Taxonomy" id="452637"/>
    <lineage>
        <taxon>Bacteria</taxon>
        <taxon>Pseudomonadati</taxon>
        <taxon>Verrucomicrobiota</taxon>
        <taxon>Opitutia</taxon>
        <taxon>Opitutales</taxon>
        <taxon>Opitutaceae</taxon>
        <taxon>Opitutus</taxon>
    </lineage>
</organism>
<evidence type="ECO:0000256" key="2">
    <source>
        <dbReference type="ARBA" id="ARBA00022723"/>
    </source>
</evidence>
<evidence type="ECO:0000256" key="4">
    <source>
        <dbReference type="PROSITE-ProRule" id="PRU00433"/>
    </source>
</evidence>
<reference evidence="7 8" key="1">
    <citation type="journal article" date="2011" name="J. Bacteriol.">
        <title>Genome sequence of the verrucomicrobium Opitutus terrae PB90-1, an abundant inhabitant of rice paddy soil ecosystems.</title>
        <authorList>
            <person name="van Passel M.W."/>
            <person name="Kant R."/>
            <person name="Palva A."/>
            <person name="Copeland A."/>
            <person name="Lucas S."/>
            <person name="Lapidus A."/>
            <person name="Glavina del Rio T."/>
            <person name="Pitluck S."/>
            <person name="Goltsman E."/>
            <person name="Clum A."/>
            <person name="Sun H."/>
            <person name="Schmutz J."/>
            <person name="Larimer F.W."/>
            <person name="Land M.L."/>
            <person name="Hauser L."/>
            <person name="Kyrpides N."/>
            <person name="Mikhailova N."/>
            <person name="Richardson P.P."/>
            <person name="Janssen P.H."/>
            <person name="de Vos W.M."/>
            <person name="Smidt H."/>
        </authorList>
    </citation>
    <scope>NUCLEOTIDE SEQUENCE [LARGE SCALE GENOMIC DNA]</scope>
    <source>
        <strain evidence="8">DSM 11246 / JCM 15787 / PB90-1</strain>
    </source>
</reference>
<proteinExistence type="predicted"/>
<keyword evidence="5" id="KW-0472">Membrane</keyword>
<dbReference type="InterPro" id="IPR051459">
    <property type="entry name" value="Cytochrome_c-type_DH"/>
</dbReference>
<dbReference type="InterPro" id="IPR036909">
    <property type="entry name" value="Cyt_c-like_dom_sf"/>
</dbReference>
<dbReference type="PROSITE" id="PS51007">
    <property type="entry name" value="CYTC"/>
    <property type="match status" value="1"/>
</dbReference>
<dbReference type="HOGENOM" id="CLU_093848_1_0_0"/>
<dbReference type="Gene3D" id="1.10.760.10">
    <property type="entry name" value="Cytochrome c-like domain"/>
    <property type="match status" value="1"/>
</dbReference>
<dbReference type="eggNOG" id="COG2010">
    <property type="taxonomic scope" value="Bacteria"/>
</dbReference>
<name>B1ZZC8_OPITP</name>